<gene>
    <name evidence="4" type="ORF">MCEL_42020</name>
</gene>
<dbReference type="Proteomes" id="UP000466431">
    <property type="component" value="Chromosome"/>
</dbReference>
<protein>
    <submittedName>
        <fullName evidence="4">Transcriptional regulator</fullName>
    </submittedName>
</protein>
<dbReference type="CDD" id="cd00093">
    <property type="entry name" value="HTH_XRE"/>
    <property type="match status" value="1"/>
</dbReference>
<dbReference type="KEGG" id="mcee:MCEL_42020"/>
<proteinExistence type="predicted"/>
<evidence type="ECO:0000256" key="2">
    <source>
        <dbReference type="SAM" id="MobiDB-lite"/>
    </source>
</evidence>
<dbReference type="GO" id="GO:0003677">
    <property type="term" value="F:DNA binding"/>
    <property type="evidence" value="ECO:0007669"/>
    <property type="project" value="UniProtKB-KW"/>
</dbReference>
<dbReference type="PROSITE" id="PS50943">
    <property type="entry name" value="HTH_CROC1"/>
    <property type="match status" value="1"/>
</dbReference>
<dbReference type="Pfam" id="PF01381">
    <property type="entry name" value="HTH_3"/>
    <property type="match status" value="1"/>
</dbReference>
<feature type="region of interest" description="Disordered" evidence="2">
    <location>
        <begin position="94"/>
        <end position="115"/>
    </location>
</feature>
<dbReference type="Gene3D" id="1.10.260.40">
    <property type="entry name" value="lambda repressor-like DNA-binding domains"/>
    <property type="match status" value="1"/>
</dbReference>
<dbReference type="PANTHER" id="PTHR46558">
    <property type="entry name" value="TRACRIPTIONAL REGULATORY PROTEIN-RELATED-RELATED"/>
    <property type="match status" value="1"/>
</dbReference>
<organism evidence="4 5">
    <name type="scientific">Mycolicibacterium celeriflavum</name>
    <name type="common">Mycobacterium celeriflavum</name>
    <dbReference type="NCBI Taxonomy" id="1249101"/>
    <lineage>
        <taxon>Bacteria</taxon>
        <taxon>Bacillati</taxon>
        <taxon>Actinomycetota</taxon>
        <taxon>Actinomycetes</taxon>
        <taxon>Mycobacteriales</taxon>
        <taxon>Mycobacteriaceae</taxon>
        <taxon>Mycolicibacterium</taxon>
    </lineage>
</organism>
<dbReference type="PANTHER" id="PTHR46558:SF4">
    <property type="entry name" value="DNA-BIDING PHAGE PROTEIN"/>
    <property type="match status" value="1"/>
</dbReference>
<evidence type="ECO:0000256" key="1">
    <source>
        <dbReference type="ARBA" id="ARBA00023125"/>
    </source>
</evidence>
<keyword evidence="1" id="KW-0238">DNA-binding</keyword>
<keyword evidence="5" id="KW-1185">Reference proteome</keyword>
<name>A0A7I7RMZ2_MYCCF</name>
<evidence type="ECO:0000313" key="4">
    <source>
        <dbReference type="EMBL" id="BBY45907.1"/>
    </source>
</evidence>
<dbReference type="InterPro" id="IPR010982">
    <property type="entry name" value="Lambda_DNA-bd_dom_sf"/>
</dbReference>
<accession>A0A7I7RMZ2</accession>
<feature type="domain" description="HTH cro/C1-type" evidence="3">
    <location>
        <begin position="31"/>
        <end position="82"/>
    </location>
</feature>
<dbReference type="SMART" id="SM00530">
    <property type="entry name" value="HTH_XRE"/>
    <property type="match status" value="1"/>
</dbReference>
<dbReference type="EMBL" id="AP022591">
    <property type="protein sequence ID" value="BBY45907.1"/>
    <property type="molecule type" value="Genomic_DNA"/>
</dbReference>
<dbReference type="SUPFAM" id="SSF47413">
    <property type="entry name" value="lambda repressor-like DNA-binding domains"/>
    <property type="match status" value="1"/>
</dbReference>
<evidence type="ECO:0000259" key="3">
    <source>
        <dbReference type="PROSITE" id="PS50943"/>
    </source>
</evidence>
<dbReference type="InterPro" id="IPR001387">
    <property type="entry name" value="Cro/C1-type_HTH"/>
</dbReference>
<sequence length="115" mass="12798">MTIHWVFLTLCCVSPVRRGDSLPIHNRIGVLRAERRMTRAELAALIDVNPQTVGALERGDHYPSLDLAFRICDVFGLPVEAVFSRTEFTPLSTELYRRNPRAQGGDPDVPVNPAG</sequence>
<dbReference type="AlphaFoldDB" id="A0A7I7RMZ2"/>
<reference evidence="4 5" key="1">
    <citation type="journal article" date="2019" name="Emerg. Microbes Infect.">
        <title>Comprehensive subspecies identification of 175 nontuberculous mycobacteria species based on 7547 genomic profiles.</title>
        <authorList>
            <person name="Matsumoto Y."/>
            <person name="Kinjo T."/>
            <person name="Motooka D."/>
            <person name="Nabeya D."/>
            <person name="Jung N."/>
            <person name="Uechi K."/>
            <person name="Horii T."/>
            <person name="Iida T."/>
            <person name="Fujita J."/>
            <person name="Nakamura S."/>
        </authorList>
    </citation>
    <scope>NUCLEOTIDE SEQUENCE [LARGE SCALE GENOMIC DNA]</scope>
    <source>
        <strain evidence="4 5">JCM 18439</strain>
    </source>
</reference>
<evidence type="ECO:0000313" key="5">
    <source>
        <dbReference type="Proteomes" id="UP000466431"/>
    </source>
</evidence>